<dbReference type="RefSeq" id="WP_261770562.1">
    <property type="nucleotide sequence ID" value="NZ_BJVY01000001.1"/>
</dbReference>
<protein>
    <submittedName>
        <fullName evidence="1">Uncharacterized protein</fullName>
    </submittedName>
</protein>
<evidence type="ECO:0000313" key="2">
    <source>
        <dbReference type="Proteomes" id="UP000321224"/>
    </source>
</evidence>
<name>A0A511H407_9BACT</name>
<accession>A0A511H407</accession>
<dbReference type="EMBL" id="BJVY01000001">
    <property type="protein sequence ID" value="GEL68266.1"/>
    <property type="molecule type" value="Genomic_DNA"/>
</dbReference>
<proteinExistence type="predicted"/>
<comment type="caution">
    <text evidence="1">The sequence shown here is derived from an EMBL/GenBank/DDBJ whole genome shotgun (WGS) entry which is preliminary data.</text>
</comment>
<reference evidence="1 2" key="1">
    <citation type="submission" date="2019-07" db="EMBL/GenBank/DDBJ databases">
        <title>Whole genome shotgun sequence of Myxococcus virescens NBRC 100334.</title>
        <authorList>
            <person name="Hosoyama A."/>
            <person name="Uohara A."/>
            <person name="Ohji S."/>
            <person name="Ichikawa N."/>
        </authorList>
    </citation>
    <scope>NUCLEOTIDE SEQUENCE [LARGE SCALE GENOMIC DNA]</scope>
    <source>
        <strain evidence="1 2">NBRC 100334</strain>
    </source>
</reference>
<gene>
    <name evidence="1" type="ORF">MVI01_00500</name>
</gene>
<dbReference type="AlphaFoldDB" id="A0A511H407"/>
<sequence length="125" mass="14089">MTNPDWLETAARRSTEKAWMLGHAFERYRAIEGITTTDLANELGCSLEALHWLSLCRRPVGASFARQTIAVAQRFAVNERVLVRVLRHVEVIDALTSDDEGEAVTGARRIQIAARDRIRDDEDTP</sequence>
<organism evidence="1 2">
    <name type="scientific">Myxococcus virescens</name>
    <dbReference type="NCBI Taxonomy" id="83456"/>
    <lineage>
        <taxon>Bacteria</taxon>
        <taxon>Pseudomonadati</taxon>
        <taxon>Myxococcota</taxon>
        <taxon>Myxococcia</taxon>
        <taxon>Myxococcales</taxon>
        <taxon>Cystobacterineae</taxon>
        <taxon>Myxococcaceae</taxon>
        <taxon>Myxococcus</taxon>
    </lineage>
</organism>
<dbReference type="Proteomes" id="UP000321224">
    <property type="component" value="Unassembled WGS sequence"/>
</dbReference>
<evidence type="ECO:0000313" key="1">
    <source>
        <dbReference type="EMBL" id="GEL68266.1"/>
    </source>
</evidence>